<dbReference type="OrthoDB" id="2679808at2759"/>
<dbReference type="AlphaFoldDB" id="F8PCI7"/>
<organism>
    <name type="scientific">Serpula lacrymans var. lacrymans (strain S7.9)</name>
    <name type="common">Dry rot fungus</name>
    <dbReference type="NCBI Taxonomy" id="578457"/>
    <lineage>
        <taxon>Eukaryota</taxon>
        <taxon>Fungi</taxon>
        <taxon>Dikarya</taxon>
        <taxon>Basidiomycota</taxon>
        <taxon>Agaricomycotina</taxon>
        <taxon>Agaricomycetes</taxon>
        <taxon>Agaricomycetidae</taxon>
        <taxon>Boletales</taxon>
        <taxon>Coniophorineae</taxon>
        <taxon>Serpulaceae</taxon>
        <taxon>Serpula</taxon>
    </lineage>
</organism>
<keyword evidence="1" id="KW-1133">Transmembrane helix</keyword>
<dbReference type="GeneID" id="18812973"/>
<keyword evidence="1" id="KW-0812">Transmembrane</keyword>
<protein>
    <submittedName>
        <fullName evidence="2">Uncharacterized protein</fullName>
    </submittedName>
</protein>
<evidence type="ECO:0000256" key="1">
    <source>
        <dbReference type="SAM" id="Phobius"/>
    </source>
</evidence>
<accession>F8PCI7</accession>
<dbReference type="EMBL" id="GL945444">
    <property type="protein sequence ID" value="EGO19385.1"/>
    <property type="molecule type" value="Genomic_DNA"/>
</dbReference>
<dbReference type="HOGENOM" id="CLU_1960906_0_0_1"/>
<gene>
    <name evidence="2" type="ORF">SERLADRAFT_411839</name>
</gene>
<feature type="transmembrane region" description="Helical" evidence="1">
    <location>
        <begin position="14"/>
        <end position="35"/>
    </location>
</feature>
<name>F8PCI7_SERL9</name>
<proteinExistence type="predicted"/>
<dbReference type="RefSeq" id="XP_007324106.1">
    <property type="nucleotide sequence ID" value="XM_007324044.1"/>
</dbReference>
<dbReference type="KEGG" id="sla:SERLADRAFT_411839"/>
<sequence>MSVAAVDTLWAPGFIGYMVSLSLYGVTLGQTYYYFRTFPRDMLSLKFLRGRHIARVLDLHVLLDITRQSEDRCVVNRFASLASTLMTMFNAFRLWRFSGRNTILTGAIYELWLNTLNVPDSDLLQRQE</sequence>
<keyword evidence="1" id="KW-0472">Membrane</keyword>
<evidence type="ECO:0000313" key="2">
    <source>
        <dbReference type="EMBL" id="EGO19385.1"/>
    </source>
</evidence>
<dbReference type="Proteomes" id="UP000008064">
    <property type="component" value="Unassembled WGS sequence"/>
</dbReference>
<reference evidence="2" key="1">
    <citation type="submission" date="2011-04" db="EMBL/GenBank/DDBJ databases">
        <title>Evolution of plant cell wall degrading machinery underlies the functional diversity of forest fungi.</title>
        <authorList>
            <consortium name="US DOE Joint Genome Institute (JGI-PGF)"/>
            <person name="Eastwood D.C."/>
            <person name="Floudas D."/>
            <person name="Binder M."/>
            <person name="Majcherczyk A."/>
            <person name="Schneider P."/>
            <person name="Aerts A."/>
            <person name="Asiegbu F.O."/>
            <person name="Baker S.E."/>
            <person name="Barry K."/>
            <person name="Bendiksby M."/>
            <person name="Blumentritt M."/>
            <person name="Coutinho P.M."/>
            <person name="Cullen D."/>
            <person name="Cullen D."/>
            <person name="Gathman A."/>
            <person name="Goodell B."/>
            <person name="Henrissat B."/>
            <person name="Ihrmark K."/>
            <person name="Kauserud H."/>
            <person name="Kohler A."/>
            <person name="LaButti K."/>
            <person name="Lapidus A."/>
            <person name="Lavin J.L."/>
            <person name="Lee Y.-H."/>
            <person name="Lindquist E."/>
            <person name="Lilly W."/>
            <person name="Lucas S."/>
            <person name="Morin E."/>
            <person name="Murat C."/>
            <person name="Oguiza J.A."/>
            <person name="Park J."/>
            <person name="Pisabarro A.G."/>
            <person name="Riley R."/>
            <person name="Rosling A."/>
            <person name="Salamov A."/>
            <person name="Schmidt O."/>
            <person name="Schmutz J."/>
            <person name="Skrede I."/>
            <person name="Stenlid J."/>
            <person name="Wiebenga A."/>
            <person name="Xie X."/>
            <person name="Kues U."/>
            <person name="Hibbett D.S."/>
            <person name="Hoffmeister D."/>
            <person name="Hogberg N."/>
            <person name="Martin F."/>
            <person name="Grigoriev I.V."/>
            <person name="Watkinson S.C."/>
        </authorList>
    </citation>
    <scope>NUCLEOTIDE SEQUENCE</scope>
    <source>
        <strain evidence="2">S7.9</strain>
    </source>
</reference>